<dbReference type="InterPro" id="IPR000754">
    <property type="entry name" value="Ribosomal_uS9"/>
</dbReference>
<dbReference type="InterPro" id="IPR014721">
    <property type="entry name" value="Ribsml_uS5_D2-typ_fold_subgr"/>
</dbReference>
<dbReference type="EMBL" id="IAAA01011329">
    <property type="protein sequence ID" value="LAA04890.1"/>
    <property type="molecule type" value="mRNA"/>
</dbReference>
<dbReference type="GO" id="GO:0003723">
    <property type="term" value="F:RNA binding"/>
    <property type="evidence" value="ECO:0007669"/>
    <property type="project" value="TreeGrafter"/>
</dbReference>
<dbReference type="PANTHER" id="PTHR21569">
    <property type="entry name" value="RIBOSOMAL PROTEIN S9"/>
    <property type="match status" value="1"/>
</dbReference>
<evidence type="ECO:0000256" key="3">
    <source>
        <dbReference type="ARBA" id="ARBA00023274"/>
    </source>
</evidence>
<dbReference type="PANTHER" id="PTHR21569:SF1">
    <property type="entry name" value="SMALL RIBOSOMAL SUBUNIT PROTEIN US9M"/>
    <property type="match status" value="1"/>
</dbReference>
<organism evidence="4">
    <name type="scientific">Parasteatoda tepidariorum</name>
    <name type="common">Common house spider</name>
    <name type="synonym">Achaearanea tepidariorum</name>
    <dbReference type="NCBI Taxonomy" id="114398"/>
    <lineage>
        <taxon>Eukaryota</taxon>
        <taxon>Metazoa</taxon>
        <taxon>Ecdysozoa</taxon>
        <taxon>Arthropoda</taxon>
        <taxon>Chelicerata</taxon>
        <taxon>Arachnida</taxon>
        <taxon>Araneae</taxon>
        <taxon>Araneomorphae</taxon>
        <taxon>Entelegynae</taxon>
        <taxon>Araneoidea</taxon>
        <taxon>Theridiidae</taxon>
        <taxon>Parasteatoda</taxon>
    </lineage>
</organism>
<dbReference type="SUPFAM" id="SSF54211">
    <property type="entry name" value="Ribosomal protein S5 domain 2-like"/>
    <property type="match status" value="1"/>
</dbReference>
<dbReference type="AlphaFoldDB" id="A0A2L2YBZ3"/>
<dbReference type="OrthoDB" id="10254627at2759"/>
<protein>
    <submittedName>
        <fullName evidence="4">28S ribosomal protein S9, mitochondrial</fullName>
    </submittedName>
</protein>
<evidence type="ECO:0000313" key="4">
    <source>
        <dbReference type="EMBL" id="LAA04890.1"/>
    </source>
</evidence>
<accession>A0A2L2YBZ3</accession>
<evidence type="ECO:0000256" key="1">
    <source>
        <dbReference type="ARBA" id="ARBA00005251"/>
    </source>
</evidence>
<evidence type="ECO:0000256" key="2">
    <source>
        <dbReference type="ARBA" id="ARBA00022980"/>
    </source>
</evidence>
<sequence length="401" mass="45953">MISCINRSAVCATKLHRSVFVPCNCSVFQRFKSEVATSLPDNIPILKAAVSSSSAALRVKTINKAMKAYLERAKNYENFLKVKSDEYEIGRQHLANMMGLEAGTMTQEDVDKAIAYLLPSGLYEKKARPMMKPPAQMFPKEKAAQFDMDGRPFSPFFYTRKSNYHTALHQIVGKFHELDQFEDKMIARGILEPPPEKLLNLSGGEWFSIDEMKNMFLENINEVEYSFLIQTLERLCSHPYSFRVKEDICKYRRELQDIVSMTEVPDLMYDENGRPYMEAIGIRKFCHAKVTVRGNGTGKVKINDGDVFYLDRLEDREQVMYPLVFTKMLGLVDIEVDVTGNGEKARAGAIRLGIALCLRSFVPDDVEKMRIAGLLTRDRRVRGRKIYGQKGCRAKFTWKKR</sequence>
<dbReference type="GO" id="GO:0005763">
    <property type="term" value="C:mitochondrial small ribosomal subunit"/>
    <property type="evidence" value="ECO:0007669"/>
    <property type="project" value="TreeGrafter"/>
</dbReference>
<name>A0A2L2YBZ3_PARTP</name>
<keyword evidence="3" id="KW-0687">Ribonucleoprotein</keyword>
<dbReference type="GO" id="GO:0003735">
    <property type="term" value="F:structural constituent of ribosome"/>
    <property type="evidence" value="ECO:0007669"/>
    <property type="project" value="InterPro"/>
</dbReference>
<proteinExistence type="evidence at transcript level"/>
<keyword evidence="2 4" id="KW-0689">Ribosomal protein</keyword>
<dbReference type="InterPro" id="IPR020568">
    <property type="entry name" value="Ribosomal_Su5_D2-typ_SF"/>
</dbReference>
<reference evidence="4" key="1">
    <citation type="journal article" date="2016" name="Mol. Ecol. Resour.">
        <title>Evaluation of the impact of RNA preservation methods of spiders for de novo transcriptome assembly.</title>
        <authorList>
            <person name="Kono N."/>
            <person name="Nakamura H."/>
            <person name="Ito Y."/>
            <person name="Tomita M."/>
            <person name="Arakawa K."/>
        </authorList>
    </citation>
    <scope>NUCLEOTIDE SEQUENCE</scope>
    <source>
        <tissue evidence="4">Whole body</tissue>
    </source>
</reference>
<dbReference type="GO" id="GO:0006412">
    <property type="term" value="P:translation"/>
    <property type="evidence" value="ECO:0007669"/>
    <property type="project" value="InterPro"/>
</dbReference>
<dbReference type="Pfam" id="PF00380">
    <property type="entry name" value="Ribosomal_S9"/>
    <property type="match status" value="1"/>
</dbReference>
<comment type="similarity">
    <text evidence="1">Belongs to the universal ribosomal protein uS9 family.</text>
</comment>
<dbReference type="Gene3D" id="3.30.230.10">
    <property type="match status" value="1"/>
</dbReference>